<dbReference type="Proteomes" id="UP000287233">
    <property type="component" value="Chromosome"/>
</dbReference>
<dbReference type="Pfam" id="PF17131">
    <property type="entry name" value="LolA_like"/>
    <property type="match status" value="1"/>
</dbReference>
<reference evidence="3" key="1">
    <citation type="submission" date="2018-12" db="EMBL/GenBank/DDBJ databases">
        <title>Complete genome sequence of an uncultured bacterium of the candidate phylum Bipolaricaulota.</title>
        <authorList>
            <person name="Kadnikov V.V."/>
            <person name="Mardanov A.V."/>
            <person name="Beletsky A.V."/>
            <person name="Frank Y.A."/>
            <person name="Karnachuk O.V."/>
            <person name="Ravin N.V."/>
        </authorList>
    </citation>
    <scope>NUCLEOTIDE SEQUENCE [LARGE SCALE GENOMIC DNA]</scope>
</reference>
<proteinExistence type="predicted"/>
<name>A0A410FVH7_BIPS1</name>
<dbReference type="EMBL" id="CP034928">
    <property type="protein sequence ID" value="QAA77115.1"/>
    <property type="molecule type" value="Genomic_DNA"/>
</dbReference>
<dbReference type="InterPro" id="IPR033399">
    <property type="entry name" value="TP_0789-like"/>
</dbReference>
<gene>
    <name evidence="2" type="ORF">BIP78_1349</name>
</gene>
<dbReference type="Gene3D" id="2.50.20.10">
    <property type="entry name" value="Lipoprotein localisation LolA/LolB/LppX"/>
    <property type="match status" value="1"/>
</dbReference>
<accession>A0A410FVH7</accession>
<evidence type="ECO:0000313" key="3">
    <source>
        <dbReference type="Proteomes" id="UP000287233"/>
    </source>
</evidence>
<dbReference type="KEGG" id="bih:BIP78_1349"/>
<protein>
    <recommendedName>
        <fullName evidence="1">Uncharacterized protein TP-0789 domain-containing protein</fullName>
    </recommendedName>
</protein>
<evidence type="ECO:0000259" key="1">
    <source>
        <dbReference type="Pfam" id="PF17131"/>
    </source>
</evidence>
<sequence length="266" mass="29161">MKTAISLILGLALGAWGLAVWAGPVTADEILDRVEEQSFLGTGRGSLYLALGIVVDEPGLAPRDYAFRVWAKDYPDGTTKTLLLYVLPPDVSGTLYLAHLPPEGKARIWLWLPDLEILKELVGETERQGEFIAGSGLSYDDLASGFGYREGYTAVLTGEEAVAGYPAWTLALTPTAAGTDWARIVLWVHQEEFIVLRAEFYDWAGKLSRRLTVPELVTDEIGRRPARLVVEDLVRGGQATVEIEARSAAEIRDAYFEPGNLGKLEL</sequence>
<dbReference type="AlphaFoldDB" id="A0A410FVH7"/>
<feature type="domain" description="Uncharacterized protein TP-0789" evidence="1">
    <location>
        <begin position="77"/>
        <end position="261"/>
    </location>
</feature>
<dbReference type="CDD" id="cd16329">
    <property type="entry name" value="LolA_like"/>
    <property type="match status" value="1"/>
</dbReference>
<organism evidence="2 3">
    <name type="scientific">Bipolaricaulis sibiricus</name>
    <dbReference type="NCBI Taxonomy" id="2501609"/>
    <lineage>
        <taxon>Bacteria</taxon>
        <taxon>Candidatus Bipolaricaulota</taxon>
        <taxon>Candidatus Bipolaricaulia</taxon>
        <taxon>Candidatus Bipolaricaulales</taxon>
        <taxon>Candidatus Bipolaricaulaceae</taxon>
        <taxon>Candidatus Bipolaricaulis</taxon>
    </lineage>
</organism>
<evidence type="ECO:0000313" key="2">
    <source>
        <dbReference type="EMBL" id="QAA77115.1"/>
    </source>
</evidence>